<feature type="domain" description="MalT-like winged helix" evidence="1">
    <location>
        <begin position="86"/>
        <end position="169"/>
    </location>
</feature>
<reference evidence="2" key="1">
    <citation type="submission" date="2021-07" db="EMBL/GenBank/DDBJ databases">
        <title>Candidatus Kaistella beijingensis sp. nov. isolated from a municipal wastewater treatment plant is involved in sludge foaming.</title>
        <authorList>
            <person name="Song Y."/>
            <person name="Liu S.-J."/>
        </authorList>
    </citation>
    <scope>NUCLEOTIDE SEQUENCE</scope>
    <source>
        <strain evidence="2">DSM 43998</strain>
    </source>
</reference>
<dbReference type="Pfam" id="PF25873">
    <property type="entry name" value="WHD_MalT"/>
    <property type="match status" value="1"/>
</dbReference>
<sequence length="652" mass="69677">MLIRDELTEIGEEQLRFDLGEAQEFVRTHGGPDLAADDLAKLTESTEGWAAALQLASLSMRGGGTAPTSLIARITGRHQALGDFLAENVLDALEPATLRFLMATSVPERISGELADALTESRGGEERLREIAQRGLFLRGVDENGDWYRYHHLFAEFLGRRLARDRPEDLPALRHRAAAWFIEHDMVKEAVDHLVAAGDDDGALDLVEDRGTSLLENGQMAMFAALAGALPAAAGLARPRLQILLAMANTILRRADATRTALDRALGALARLDLPPAEAERIRVQADVLRAVTEVYRDRADDVAALVAKPLADDSEPYSNWVRPVASVAAAFASLYRFDFAATRRHREHFDATAGGAMSTMYADCFAGLAAYEQLDVDSAEAILRRAHDTAQATSGPQSTAAALAGATLGVLRYERGDLAAAGRLLDVAGRIVRDLGVVDLLIAVYVYGARVKSFEDPSAAAAQLAEGADVAAASGLRRLQAAVVGERIRYRLTSGMPLTSRMSPSTLPMPSGGTGEVTAQSEEANAVRLLLAEGRDARARASELVTRVARDDRPRARLTADLLLGEALARHGGDAAEAHVIATVATCAEHGLIRPPLDEGPAMHEVVTGLLARHQSGQPVTGWQRIRPGYLTALAAASPRQPYHAGGAVIT</sequence>
<dbReference type="Gene3D" id="1.25.40.10">
    <property type="entry name" value="Tetratricopeptide repeat domain"/>
    <property type="match status" value="1"/>
</dbReference>
<proteinExistence type="predicted"/>
<dbReference type="RefSeq" id="WP_157079804.1">
    <property type="nucleotide sequence ID" value="NZ_CBCRUZ010000002.1"/>
</dbReference>
<protein>
    <recommendedName>
        <fullName evidence="1">MalT-like winged helix domain-containing protein</fullName>
    </recommendedName>
</protein>
<gene>
    <name evidence="2" type="ORF">KV203_13505</name>
</gene>
<dbReference type="InterPro" id="IPR011990">
    <property type="entry name" value="TPR-like_helical_dom_sf"/>
</dbReference>
<dbReference type="Proteomes" id="UP000887023">
    <property type="component" value="Chromosome"/>
</dbReference>
<dbReference type="EMBL" id="CP079105">
    <property type="protein sequence ID" value="QXQ12925.1"/>
    <property type="molecule type" value="Genomic_DNA"/>
</dbReference>
<accession>A0ABX8S504</accession>
<organism evidence="2 3">
    <name type="scientific">Skermania pinensis</name>
    <dbReference type="NCBI Taxonomy" id="39122"/>
    <lineage>
        <taxon>Bacteria</taxon>
        <taxon>Bacillati</taxon>
        <taxon>Actinomycetota</taxon>
        <taxon>Actinomycetes</taxon>
        <taxon>Mycobacteriales</taxon>
        <taxon>Gordoniaceae</taxon>
        <taxon>Skermania</taxon>
    </lineage>
</organism>
<evidence type="ECO:0000313" key="3">
    <source>
        <dbReference type="Proteomes" id="UP000887023"/>
    </source>
</evidence>
<dbReference type="InterPro" id="IPR059106">
    <property type="entry name" value="WHD_MalT"/>
</dbReference>
<evidence type="ECO:0000259" key="1">
    <source>
        <dbReference type="Pfam" id="PF25873"/>
    </source>
</evidence>
<evidence type="ECO:0000313" key="2">
    <source>
        <dbReference type="EMBL" id="QXQ12925.1"/>
    </source>
</evidence>
<keyword evidence="3" id="KW-1185">Reference proteome</keyword>
<name>A0ABX8S504_9ACTN</name>